<dbReference type="EMBL" id="JBHSRD010000003">
    <property type="protein sequence ID" value="MFC6007348.1"/>
    <property type="molecule type" value="Genomic_DNA"/>
</dbReference>
<accession>A0ABW1JF70</accession>
<reference evidence="3" key="1">
    <citation type="journal article" date="2019" name="Int. J. Syst. Evol. Microbiol.">
        <title>The Global Catalogue of Microorganisms (GCM) 10K type strain sequencing project: providing services to taxonomists for standard genome sequencing and annotation.</title>
        <authorList>
            <consortium name="The Broad Institute Genomics Platform"/>
            <consortium name="The Broad Institute Genome Sequencing Center for Infectious Disease"/>
            <person name="Wu L."/>
            <person name="Ma J."/>
        </authorList>
    </citation>
    <scope>NUCLEOTIDE SEQUENCE [LARGE SCALE GENOMIC DNA]</scope>
    <source>
        <strain evidence="3">KACC 14249</strain>
    </source>
</reference>
<dbReference type="Proteomes" id="UP001596189">
    <property type="component" value="Unassembled WGS sequence"/>
</dbReference>
<protein>
    <submittedName>
        <fullName evidence="2">DUF742 domain-containing protein</fullName>
    </submittedName>
</protein>
<dbReference type="InterPro" id="IPR007995">
    <property type="entry name" value="DUF742"/>
</dbReference>
<proteinExistence type="predicted"/>
<organism evidence="2 3">
    <name type="scientific">Angustibacter luteus</name>
    <dbReference type="NCBI Taxonomy" id="658456"/>
    <lineage>
        <taxon>Bacteria</taxon>
        <taxon>Bacillati</taxon>
        <taxon>Actinomycetota</taxon>
        <taxon>Actinomycetes</taxon>
        <taxon>Kineosporiales</taxon>
        <taxon>Kineosporiaceae</taxon>
    </lineage>
</organism>
<keyword evidence="3" id="KW-1185">Reference proteome</keyword>
<evidence type="ECO:0000313" key="3">
    <source>
        <dbReference type="Proteomes" id="UP001596189"/>
    </source>
</evidence>
<dbReference type="PANTHER" id="PTHR36221">
    <property type="entry name" value="DUF742 DOMAIN-CONTAINING PROTEIN"/>
    <property type="match status" value="1"/>
</dbReference>
<feature type="region of interest" description="Disordered" evidence="1">
    <location>
        <begin position="1"/>
        <end position="38"/>
    </location>
</feature>
<sequence>MDPLDYPSDVTEDEADEETYAVRPYAVTGGRTRTTTNEPLPVEALVQSLRGHDDIGLTPERRKILELTRDQYLSVAELSAHVKLPVGIMRVLISDMSDSGNVRIHGAGAFSSTTAPATSLSVLESVLNGISSL</sequence>
<feature type="compositionally biased region" description="Acidic residues" evidence="1">
    <location>
        <begin position="10"/>
        <end position="19"/>
    </location>
</feature>
<comment type="caution">
    <text evidence="2">The sequence shown here is derived from an EMBL/GenBank/DDBJ whole genome shotgun (WGS) entry which is preliminary data.</text>
</comment>
<name>A0ABW1JF70_9ACTN</name>
<evidence type="ECO:0000256" key="1">
    <source>
        <dbReference type="SAM" id="MobiDB-lite"/>
    </source>
</evidence>
<gene>
    <name evidence="2" type="ORF">ACFQDO_09425</name>
</gene>
<dbReference type="RefSeq" id="WP_345716151.1">
    <property type="nucleotide sequence ID" value="NZ_BAABFP010000004.1"/>
</dbReference>
<dbReference type="Pfam" id="PF05331">
    <property type="entry name" value="DUF742"/>
    <property type="match status" value="1"/>
</dbReference>
<dbReference type="PANTHER" id="PTHR36221:SF1">
    <property type="entry name" value="DUF742 DOMAIN-CONTAINING PROTEIN"/>
    <property type="match status" value="1"/>
</dbReference>
<evidence type="ECO:0000313" key="2">
    <source>
        <dbReference type="EMBL" id="MFC6007348.1"/>
    </source>
</evidence>